<feature type="transmembrane region" description="Helical" evidence="2">
    <location>
        <begin position="309"/>
        <end position="330"/>
    </location>
</feature>
<name>A0A402AFY9_9CHLR</name>
<keyword evidence="2" id="KW-0812">Transmembrane</keyword>
<evidence type="ECO:0000313" key="5">
    <source>
        <dbReference type="Proteomes" id="UP000287188"/>
    </source>
</evidence>
<dbReference type="SUPFAM" id="SSF53448">
    <property type="entry name" value="Nucleotide-diphospho-sugar transferases"/>
    <property type="match status" value="1"/>
</dbReference>
<feature type="region of interest" description="Disordered" evidence="1">
    <location>
        <begin position="413"/>
        <end position="432"/>
    </location>
</feature>
<proteinExistence type="predicted"/>
<reference evidence="5" key="1">
    <citation type="submission" date="2018-12" db="EMBL/GenBank/DDBJ databases">
        <title>Tengunoibacter tsumagoiensis gen. nov., sp. nov., Dictyobacter kobayashii sp. nov., D. alpinus sp. nov., and D. joshuensis sp. nov. and description of Dictyobacteraceae fam. nov. within the order Ktedonobacterales isolated from Tengu-no-mugimeshi.</title>
        <authorList>
            <person name="Wang C.M."/>
            <person name="Zheng Y."/>
            <person name="Sakai Y."/>
            <person name="Toyoda A."/>
            <person name="Minakuchi Y."/>
            <person name="Abe K."/>
            <person name="Yokota A."/>
            <person name="Yabe S."/>
        </authorList>
    </citation>
    <scope>NUCLEOTIDE SEQUENCE [LARGE SCALE GENOMIC DNA]</scope>
    <source>
        <strain evidence="5">Uno11</strain>
    </source>
</reference>
<dbReference type="CDD" id="cd00761">
    <property type="entry name" value="Glyco_tranf_GTA_type"/>
    <property type="match status" value="1"/>
</dbReference>
<dbReference type="AlphaFoldDB" id="A0A402AFY9"/>
<dbReference type="Pfam" id="PF00535">
    <property type="entry name" value="Glycos_transf_2"/>
    <property type="match status" value="1"/>
</dbReference>
<dbReference type="RefSeq" id="WP_126549636.1">
    <property type="nucleotide sequence ID" value="NZ_BIFS01000001.1"/>
</dbReference>
<evidence type="ECO:0000256" key="2">
    <source>
        <dbReference type="SAM" id="Phobius"/>
    </source>
</evidence>
<keyword evidence="2" id="KW-0472">Membrane</keyword>
<protein>
    <submittedName>
        <fullName evidence="4">Glycosyl hydrolase</fullName>
    </submittedName>
</protein>
<feature type="transmembrane region" description="Helical" evidence="2">
    <location>
        <begin position="12"/>
        <end position="32"/>
    </location>
</feature>
<dbReference type="GO" id="GO:0016787">
    <property type="term" value="F:hydrolase activity"/>
    <property type="evidence" value="ECO:0007669"/>
    <property type="project" value="UniProtKB-KW"/>
</dbReference>
<evidence type="ECO:0000256" key="1">
    <source>
        <dbReference type="SAM" id="MobiDB-lite"/>
    </source>
</evidence>
<keyword evidence="5" id="KW-1185">Reference proteome</keyword>
<dbReference type="InterPro" id="IPR001173">
    <property type="entry name" value="Glyco_trans_2-like"/>
</dbReference>
<organism evidence="4 5">
    <name type="scientific">Dictyobacter kobayashii</name>
    <dbReference type="NCBI Taxonomy" id="2014872"/>
    <lineage>
        <taxon>Bacteria</taxon>
        <taxon>Bacillati</taxon>
        <taxon>Chloroflexota</taxon>
        <taxon>Ktedonobacteria</taxon>
        <taxon>Ktedonobacterales</taxon>
        <taxon>Dictyobacteraceae</taxon>
        <taxon>Dictyobacter</taxon>
    </lineage>
</organism>
<dbReference type="PANTHER" id="PTHR43646:SF3">
    <property type="entry name" value="SLR1566 PROTEIN"/>
    <property type="match status" value="1"/>
</dbReference>
<dbReference type="InterPro" id="IPR029044">
    <property type="entry name" value="Nucleotide-diphossugar_trans"/>
</dbReference>
<keyword evidence="4" id="KW-0378">Hydrolase</keyword>
<keyword evidence="2" id="KW-1133">Transmembrane helix</keyword>
<dbReference type="OrthoDB" id="9800276at2"/>
<accession>A0A402AFY9</accession>
<evidence type="ECO:0000259" key="3">
    <source>
        <dbReference type="Pfam" id="PF00535"/>
    </source>
</evidence>
<evidence type="ECO:0000313" key="4">
    <source>
        <dbReference type="EMBL" id="GCE18038.1"/>
    </source>
</evidence>
<feature type="domain" description="Glycosyltransferase 2-like" evidence="3">
    <location>
        <begin position="69"/>
        <end position="245"/>
    </location>
</feature>
<dbReference type="PANTHER" id="PTHR43646">
    <property type="entry name" value="GLYCOSYLTRANSFERASE"/>
    <property type="match status" value="1"/>
</dbReference>
<dbReference type="EMBL" id="BIFS01000001">
    <property type="protein sequence ID" value="GCE18038.1"/>
    <property type="molecule type" value="Genomic_DNA"/>
</dbReference>
<dbReference type="Proteomes" id="UP000287188">
    <property type="component" value="Unassembled WGS sequence"/>
</dbReference>
<dbReference type="Gene3D" id="3.90.550.10">
    <property type="entry name" value="Spore Coat Polysaccharide Biosynthesis Protein SpsA, Chain A"/>
    <property type="match status" value="1"/>
</dbReference>
<comment type="caution">
    <text evidence="4">The sequence shown here is derived from an EMBL/GenBank/DDBJ whole genome shotgun (WGS) entry which is preliminary data.</text>
</comment>
<sequence>MKKNTYWWQSWARFALWSHVIGVIGFYAIIWWRTSPRKEDRLRVLPPLQQKKIDPAISQEPAATEPFVSIIVPARNEERNILRCVQSLLEQDYANYEVIVVDDGSTDRTGEILDGLAHSHPNGKSLWVLRLRDELPAGWAGKPHAIHSGVQEARGDWFLFTDADTWHAPNALRSAIHQALAEQADLFTLGAEQELPSFWDRVLMPMAYLGISMLYPPRFVNDPQSPLAVANGQYILIRRQVYEDLGGYGRLGMRDTLLDDRDLAHLVKSHHYKLLFIDSVGLVHVHMYHSLADIWRGWRKNAYLGNRGGLLFALTQLFGLPMISIIPFLLPLLARLTRIRRSTGITKREAALATGLELVPLISYRAWLNRQLNVPWYYAFTHPLAGAIFEGILGQSMWRVLTKRGVDWRGRSYHNQNAPRVPGQADAARPVH</sequence>
<gene>
    <name evidence="4" type="ORF">KDK_18380</name>
</gene>